<evidence type="ECO:0000256" key="5">
    <source>
        <dbReference type="ARBA" id="ARBA00022723"/>
    </source>
</evidence>
<dbReference type="Pfam" id="PF09297">
    <property type="entry name" value="Zn_ribbon_NUD"/>
    <property type="match status" value="1"/>
</dbReference>
<sequence length="275" mass="30523">MIQDISPCRLDMAYCGTAPAPDDCFFSFRGEDVLLQDMGDGRRSLPSFRDLGHPVGEMESRAVFLFRAGREPVYLLGQEMSGCRGLGYFPICELKGVLPEWAFFAGATALHLSRWYEGNRYCGRCGGRMERKPGQRAPACPECGNTVYPGIAPVVMVAVTDGDRLLMTKYADRSLPQWVLISGFVEAGETLEEAAEREVYEETGIRIRDLRYFGSQPWGFSGSLIAGYTARLDGPDGIRLDRKELAAAEWHPRTGLPDGLTDISIAYEMIEALRL</sequence>
<evidence type="ECO:0000256" key="1">
    <source>
        <dbReference type="ARBA" id="ARBA00001946"/>
    </source>
</evidence>
<protein>
    <recommendedName>
        <fullName evidence="4">NAD(+) diphosphatase</fullName>
        <ecNumber evidence="4">3.6.1.22</ecNumber>
    </recommendedName>
</protein>
<evidence type="ECO:0000313" key="13">
    <source>
        <dbReference type="Proteomes" id="UP001154420"/>
    </source>
</evidence>
<dbReference type="InterPro" id="IPR015376">
    <property type="entry name" value="Znr_NADH_PPase"/>
</dbReference>
<dbReference type="PROSITE" id="PS00893">
    <property type="entry name" value="NUDIX_BOX"/>
    <property type="match status" value="1"/>
</dbReference>
<comment type="cofactor">
    <cofactor evidence="2">
        <name>Zn(2+)</name>
        <dbReference type="ChEBI" id="CHEBI:29105"/>
    </cofactor>
</comment>
<dbReference type="InterPro" id="IPR020084">
    <property type="entry name" value="NUDIX_hydrolase_CS"/>
</dbReference>
<dbReference type="GO" id="GO:0035529">
    <property type="term" value="F:NADH pyrophosphatase activity"/>
    <property type="evidence" value="ECO:0007669"/>
    <property type="project" value="TreeGrafter"/>
</dbReference>
<dbReference type="CDD" id="cd03429">
    <property type="entry name" value="NUDIX_NADH_pyrophosphatase_Nudt13"/>
    <property type="match status" value="1"/>
</dbReference>
<evidence type="ECO:0000256" key="9">
    <source>
        <dbReference type="ARBA" id="ARBA00023679"/>
    </source>
</evidence>
<dbReference type="NCBIfam" id="NF001299">
    <property type="entry name" value="PRK00241.1"/>
    <property type="match status" value="1"/>
</dbReference>
<dbReference type="Proteomes" id="UP001154420">
    <property type="component" value="Unassembled WGS sequence"/>
</dbReference>
<dbReference type="PANTHER" id="PTHR42904:SF6">
    <property type="entry name" value="NAD-CAPPED RNA HYDROLASE NUDT12"/>
    <property type="match status" value="1"/>
</dbReference>
<dbReference type="GO" id="GO:0019677">
    <property type="term" value="P:NAD+ catabolic process"/>
    <property type="evidence" value="ECO:0007669"/>
    <property type="project" value="TreeGrafter"/>
</dbReference>
<dbReference type="GO" id="GO:0006742">
    <property type="term" value="P:NADP+ catabolic process"/>
    <property type="evidence" value="ECO:0007669"/>
    <property type="project" value="TreeGrafter"/>
</dbReference>
<dbReference type="InterPro" id="IPR049734">
    <property type="entry name" value="NudC-like_C"/>
</dbReference>
<evidence type="ECO:0000256" key="2">
    <source>
        <dbReference type="ARBA" id="ARBA00001947"/>
    </source>
</evidence>
<comment type="similarity">
    <text evidence="3">Belongs to the Nudix hydrolase family. NudC subfamily.</text>
</comment>
<evidence type="ECO:0000256" key="7">
    <source>
        <dbReference type="ARBA" id="ARBA00022842"/>
    </source>
</evidence>
<keyword evidence="5" id="KW-0479">Metal-binding</keyword>
<evidence type="ECO:0000256" key="10">
    <source>
        <dbReference type="RuleBase" id="RU003476"/>
    </source>
</evidence>
<dbReference type="EC" id="3.6.1.22" evidence="4"/>
<reference evidence="12" key="1">
    <citation type="submission" date="2018-09" db="EMBL/GenBank/DDBJ databases">
        <title>Murine metabolic-syndrome-specific gut microbial biobank.</title>
        <authorList>
            <person name="Liu C."/>
        </authorList>
    </citation>
    <scope>NUCLEOTIDE SEQUENCE</scope>
    <source>
        <strain evidence="12">D42-62</strain>
    </source>
</reference>
<dbReference type="OrthoDB" id="9787476at2"/>
<evidence type="ECO:0000256" key="4">
    <source>
        <dbReference type="ARBA" id="ARBA00012381"/>
    </source>
</evidence>
<keyword evidence="6 10" id="KW-0378">Hydrolase</keyword>
<organism evidence="12 13">
    <name type="scientific">Parablautia muri</name>
    <dbReference type="NCBI Taxonomy" id="2320879"/>
    <lineage>
        <taxon>Bacteria</taxon>
        <taxon>Bacillati</taxon>
        <taxon>Bacillota</taxon>
        <taxon>Clostridia</taxon>
        <taxon>Lachnospirales</taxon>
        <taxon>Lachnospiraceae</taxon>
        <taxon>Parablautia</taxon>
    </lineage>
</organism>
<feature type="domain" description="Nudix hydrolase" evidence="11">
    <location>
        <begin position="149"/>
        <end position="275"/>
    </location>
</feature>
<dbReference type="SUPFAM" id="SSF55811">
    <property type="entry name" value="Nudix"/>
    <property type="match status" value="1"/>
</dbReference>
<comment type="cofactor">
    <cofactor evidence="1">
        <name>Mg(2+)</name>
        <dbReference type="ChEBI" id="CHEBI:18420"/>
    </cofactor>
</comment>
<evidence type="ECO:0000256" key="3">
    <source>
        <dbReference type="ARBA" id="ARBA00009595"/>
    </source>
</evidence>
<dbReference type="PRINTS" id="PR00502">
    <property type="entry name" value="NUDIXFAMILY"/>
</dbReference>
<dbReference type="RefSeq" id="WP_160562260.1">
    <property type="nucleotide sequence ID" value="NZ_QZDT01000083.1"/>
</dbReference>
<keyword evidence="8" id="KW-0520">NAD</keyword>
<proteinExistence type="inferred from homology"/>
<evidence type="ECO:0000256" key="8">
    <source>
        <dbReference type="ARBA" id="ARBA00023027"/>
    </source>
</evidence>
<dbReference type="InterPro" id="IPR020476">
    <property type="entry name" value="Nudix_hydrolase"/>
</dbReference>
<evidence type="ECO:0000259" key="11">
    <source>
        <dbReference type="PROSITE" id="PS51462"/>
    </source>
</evidence>
<dbReference type="Gene3D" id="3.90.79.20">
    <property type="match status" value="1"/>
</dbReference>
<dbReference type="PROSITE" id="PS51462">
    <property type="entry name" value="NUDIX"/>
    <property type="match status" value="1"/>
</dbReference>
<comment type="catalytic activity">
    <reaction evidence="9">
        <text>a 5'-end NAD(+)-phospho-ribonucleoside in mRNA + H2O = a 5'-end phospho-adenosine-phospho-ribonucleoside in mRNA + beta-nicotinamide D-ribonucleotide + 2 H(+)</text>
        <dbReference type="Rhea" id="RHEA:60876"/>
        <dbReference type="Rhea" id="RHEA-COMP:15698"/>
        <dbReference type="Rhea" id="RHEA-COMP:15719"/>
        <dbReference type="ChEBI" id="CHEBI:14649"/>
        <dbReference type="ChEBI" id="CHEBI:15377"/>
        <dbReference type="ChEBI" id="CHEBI:15378"/>
        <dbReference type="ChEBI" id="CHEBI:144029"/>
        <dbReference type="ChEBI" id="CHEBI:144051"/>
    </reaction>
    <physiologicalReaction direction="left-to-right" evidence="9">
        <dbReference type="Rhea" id="RHEA:60877"/>
    </physiologicalReaction>
</comment>
<accession>A0A9X5BK18</accession>
<dbReference type="GO" id="GO:0046872">
    <property type="term" value="F:metal ion binding"/>
    <property type="evidence" value="ECO:0007669"/>
    <property type="project" value="UniProtKB-KW"/>
</dbReference>
<dbReference type="AlphaFoldDB" id="A0A9X5BK18"/>
<dbReference type="GO" id="GO:0005829">
    <property type="term" value="C:cytosol"/>
    <property type="evidence" value="ECO:0007669"/>
    <property type="project" value="TreeGrafter"/>
</dbReference>
<name>A0A9X5BK18_9FIRM</name>
<gene>
    <name evidence="12" type="ORF">D5281_23210</name>
</gene>
<dbReference type="InterPro" id="IPR050241">
    <property type="entry name" value="NAD-cap_RNA_hydrolase_NudC"/>
</dbReference>
<keyword evidence="7" id="KW-0460">Magnesium</keyword>
<dbReference type="PANTHER" id="PTHR42904">
    <property type="entry name" value="NUDIX HYDROLASE, NUDC SUBFAMILY"/>
    <property type="match status" value="1"/>
</dbReference>
<dbReference type="Gene3D" id="3.90.79.10">
    <property type="entry name" value="Nucleoside Triphosphate Pyrophosphohydrolase"/>
    <property type="match status" value="1"/>
</dbReference>
<dbReference type="EMBL" id="QZDT01000083">
    <property type="protein sequence ID" value="NBJ95360.1"/>
    <property type="molecule type" value="Genomic_DNA"/>
</dbReference>
<dbReference type="InterPro" id="IPR015797">
    <property type="entry name" value="NUDIX_hydrolase-like_dom_sf"/>
</dbReference>
<dbReference type="Pfam" id="PF00293">
    <property type="entry name" value="NUDIX"/>
    <property type="match status" value="1"/>
</dbReference>
<comment type="caution">
    <text evidence="12">The sequence shown here is derived from an EMBL/GenBank/DDBJ whole genome shotgun (WGS) entry which is preliminary data.</text>
</comment>
<evidence type="ECO:0000256" key="6">
    <source>
        <dbReference type="ARBA" id="ARBA00022801"/>
    </source>
</evidence>
<evidence type="ECO:0000313" key="12">
    <source>
        <dbReference type="EMBL" id="NBJ95360.1"/>
    </source>
</evidence>
<dbReference type="InterPro" id="IPR000086">
    <property type="entry name" value="NUDIX_hydrolase_dom"/>
</dbReference>
<keyword evidence="13" id="KW-1185">Reference proteome</keyword>